<dbReference type="Pfam" id="PF01311">
    <property type="entry name" value="Bac_export_1"/>
    <property type="match status" value="1"/>
</dbReference>
<evidence type="ECO:0000256" key="1">
    <source>
        <dbReference type="ARBA" id="ARBA00004651"/>
    </source>
</evidence>
<feature type="transmembrane region" description="Helical" evidence="7">
    <location>
        <begin position="6"/>
        <end position="27"/>
    </location>
</feature>
<evidence type="ECO:0000256" key="4">
    <source>
        <dbReference type="ARBA" id="ARBA00022692"/>
    </source>
</evidence>
<dbReference type="EMBL" id="FOCE01000001">
    <property type="protein sequence ID" value="SEM46897.1"/>
    <property type="molecule type" value="Genomic_DNA"/>
</dbReference>
<dbReference type="PANTHER" id="PTHR30065:SF1">
    <property type="entry name" value="SURFACE PRESENTATION OF ANTIGENS PROTEIN SPAR"/>
    <property type="match status" value="1"/>
</dbReference>
<dbReference type="PANTHER" id="PTHR30065">
    <property type="entry name" value="FLAGELLAR BIOSYNTHETIC PROTEIN FLIR"/>
    <property type="match status" value="1"/>
</dbReference>
<dbReference type="OrthoDB" id="9779817at2"/>
<dbReference type="PRINTS" id="PR00953">
    <property type="entry name" value="TYPE3IMRPROT"/>
</dbReference>
<dbReference type="GO" id="GO:0005886">
    <property type="term" value="C:plasma membrane"/>
    <property type="evidence" value="ECO:0007669"/>
    <property type="project" value="UniProtKB-SubCell"/>
</dbReference>
<evidence type="ECO:0000313" key="9">
    <source>
        <dbReference type="Proteomes" id="UP000198761"/>
    </source>
</evidence>
<organism evidence="8 9">
    <name type="scientific">Gemmobacter aquatilis</name>
    <dbReference type="NCBI Taxonomy" id="933059"/>
    <lineage>
        <taxon>Bacteria</taxon>
        <taxon>Pseudomonadati</taxon>
        <taxon>Pseudomonadota</taxon>
        <taxon>Alphaproteobacteria</taxon>
        <taxon>Rhodobacterales</taxon>
        <taxon>Paracoccaceae</taxon>
        <taxon>Gemmobacter</taxon>
    </lineage>
</organism>
<protein>
    <submittedName>
        <fullName evidence="8">Flagellar biosynthetic protein FliR</fullName>
    </submittedName>
</protein>
<evidence type="ECO:0000256" key="3">
    <source>
        <dbReference type="ARBA" id="ARBA00022475"/>
    </source>
</evidence>
<feature type="transmembrane region" description="Helical" evidence="7">
    <location>
        <begin position="48"/>
        <end position="65"/>
    </location>
</feature>
<keyword evidence="8" id="KW-0966">Cell projection</keyword>
<evidence type="ECO:0000256" key="6">
    <source>
        <dbReference type="ARBA" id="ARBA00023136"/>
    </source>
</evidence>
<keyword evidence="6 7" id="KW-0472">Membrane</keyword>
<keyword evidence="8" id="KW-0282">Flagellum</keyword>
<gene>
    <name evidence="8" type="ORF">SAMN04488103_101235</name>
</gene>
<dbReference type="InterPro" id="IPR002010">
    <property type="entry name" value="T3SS_IM_R"/>
</dbReference>
<feature type="transmembrane region" description="Helical" evidence="7">
    <location>
        <begin position="182"/>
        <end position="201"/>
    </location>
</feature>
<accession>A0A1H7YNL6</accession>
<feature type="transmembrane region" description="Helical" evidence="7">
    <location>
        <begin position="213"/>
        <end position="239"/>
    </location>
</feature>
<comment type="subcellular location">
    <subcellularLocation>
        <location evidence="1">Cell membrane</location>
        <topology evidence="1">Multi-pass membrane protein</topology>
    </subcellularLocation>
</comment>
<proteinExistence type="inferred from homology"/>
<dbReference type="Proteomes" id="UP000198761">
    <property type="component" value="Unassembled WGS sequence"/>
</dbReference>
<keyword evidence="9" id="KW-1185">Reference proteome</keyword>
<evidence type="ECO:0000256" key="5">
    <source>
        <dbReference type="ARBA" id="ARBA00022989"/>
    </source>
</evidence>
<comment type="similarity">
    <text evidence="2">Belongs to the FliR/MopE/SpaR family.</text>
</comment>
<reference evidence="8 9" key="1">
    <citation type="submission" date="2016-10" db="EMBL/GenBank/DDBJ databases">
        <authorList>
            <person name="de Groot N.N."/>
        </authorList>
    </citation>
    <scope>NUCLEOTIDE SEQUENCE [LARGE SCALE GENOMIC DNA]</scope>
    <source>
        <strain evidence="8 9">DSM 3857</strain>
    </source>
</reference>
<keyword evidence="4 7" id="KW-0812">Transmembrane</keyword>
<keyword evidence="8" id="KW-0969">Cilium</keyword>
<dbReference type="AlphaFoldDB" id="A0A1H7YNL6"/>
<keyword evidence="5 7" id="KW-1133">Transmembrane helix</keyword>
<evidence type="ECO:0000256" key="7">
    <source>
        <dbReference type="SAM" id="Phobius"/>
    </source>
</evidence>
<feature type="transmembrane region" description="Helical" evidence="7">
    <location>
        <begin position="126"/>
        <end position="146"/>
    </location>
</feature>
<dbReference type="RefSeq" id="WP_091295598.1">
    <property type="nucleotide sequence ID" value="NZ_FOCE01000001.1"/>
</dbReference>
<evidence type="ECO:0000313" key="8">
    <source>
        <dbReference type="EMBL" id="SEM46897.1"/>
    </source>
</evidence>
<name>A0A1H7YNL6_9RHOB</name>
<sequence>MSGLIATLAGLFGLTQPLLLAGFLVFLRVGAAISVMPAFGEQSLPPRIRLALALAFTLIVAPAVMGAEPGGHLPPLALLTEPATGLVLGLGLRFFIFALQTAGMMIAQSTSLSQLFGGTAGEPQAVMGNFLTVAALALAVTSGLHVRMAELLIHSYALLPVGKMLAAPDLAEWGVLQVGRTFSLAFSLALPFVIAALLYNLALGIVNRAMPALAVSFIGAPALTLGGLILFALAAPLLLAHWHGAFLGFLADPFAP</sequence>
<dbReference type="GO" id="GO:0006605">
    <property type="term" value="P:protein targeting"/>
    <property type="evidence" value="ECO:0007669"/>
    <property type="project" value="InterPro"/>
</dbReference>
<feature type="transmembrane region" description="Helical" evidence="7">
    <location>
        <begin position="85"/>
        <end position="106"/>
    </location>
</feature>
<dbReference type="STRING" id="933059.SAMN04488103_101235"/>
<evidence type="ECO:0000256" key="2">
    <source>
        <dbReference type="ARBA" id="ARBA00009772"/>
    </source>
</evidence>
<keyword evidence="3" id="KW-1003">Cell membrane</keyword>